<dbReference type="InterPro" id="IPR000014">
    <property type="entry name" value="PAS"/>
</dbReference>
<evidence type="ECO:0000256" key="5">
    <source>
        <dbReference type="ARBA" id="ARBA00022741"/>
    </source>
</evidence>
<dbReference type="Pfam" id="PF13185">
    <property type="entry name" value="GAF_2"/>
    <property type="match status" value="1"/>
</dbReference>
<dbReference type="InterPro" id="IPR036890">
    <property type="entry name" value="HATPase_C_sf"/>
</dbReference>
<dbReference type="PANTHER" id="PTHR41523:SF8">
    <property type="entry name" value="ETHYLENE RESPONSE SENSOR PROTEIN"/>
    <property type="match status" value="1"/>
</dbReference>
<dbReference type="GO" id="GO:0005524">
    <property type="term" value="F:ATP binding"/>
    <property type="evidence" value="ECO:0007669"/>
    <property type="project" value="UniProtKB-KW"/>
</dbReference>
<dbReference type="InterPro" id="IPR000700">
    <property type="entry name" value="PAS-assoc_C"/>
</dbReference>
<dbReference type="Pfam" id="PF07568">
    <property type="entry name" value="HisKA_2"/>
    <property type="match status" value="1"/>
</dbReference>
<evidence type="ECO:0000256" key="6">
    <source>
        <dbReference type="ARBA" id="ARBA00022777"/>
    </source>
</evidence>
<comment type="catalytic activity">
    <reaction evidence="1">
        <text>ATP + protein L-histidine = ADP + protein N-phospho-L-histidine.</text>
        <dbReference type="EC" id="2.7.13.3"/>
    </reaction>
</comment>
<evidence type="ECO:0000256" key="1">
    <source>
        <dbReference type="ARBA" id="ARBA00000085"/>
    </source>
</evidence>
<dbReference type="PROSITE" id="PS50113">
    <property type="entry name" value="PAC"/>
    <property type="match status" value="1"/>
</dbReference>
<evidence type="ECO:0000313" key="10">
    <source>
        <dbReference type="EMBL" id="AUT62394.1"/>
    </source>
</evidence>
<dbReference type="InterPro" id="IPR003018">
    <property type="entry name" value="GAF"/>
</dbReference>
<dbReference type="NCBIfam" id="TIGR00229">
    <property type="entry name" value="sensory_box"/>
    <property type="match status" value="1"/>
</dbReference>
<dbReference type="InterPro" id="IPR003594">
    <property type="entry name" value="HATPase_dom"/>
</dbReference>
<dbReference type="Pfam" id="PF08448">
    <property type="entry name" value="PAS_4"/>
    <property type="match status" value="1"/>
</dbReference>
<evidence type="ECO:0000256" key="7">
    <source>
        <dbReference type="ARBA" id="ARBA00022840"/>
    </source>
</evidence>
<reference evidence="10 11" key="1">
    <citation type="submission" date="2018-01" db="EMBL/GenBank/DDBJ databases">
        <title>Species boundaries and ecological features among Paraburkholderia terrae DSMZ17804T, P. hospita DSMZ17164T and P. caribensis DSMZ13236T.</title>
        <authorList>
            <person name="Pratama A.A."/>
        </authorList>
    </citation>
    <scope>NUCLEOTIDE SEQUENCE [LARGE SCALE GENOMIC DNA]</scope>
    <source>
        <strain evidence="10 11">DSM 17804</strain>
    </source>
</reference>
<keyword evidence="3" id="KW-0597">Phosphoprotein</keyword>
<protein>
    <recommendedName>
        <fullName evidence="2">histidine kinase</fullName>
        <ecNumber evidence="2">2.7.13.3</ecNumber>
    </recommendedName>
</protein>
<accession>A0A2I8EUB3</accession>
<dbReference type="Proteomes" id="UP000243502">
    <property type="component" value="Chromosome 2"/>
</dbReference>
<proteinExistence type="predicted"/>
<dbReference type="Pfam" id="PF02518">
    <property type="entry name" value="HATPase_c"/>
    <property type="match status" value="1"/>
</dbReference>
<name>A0A2I8EUB3_9BURK</name>
<keyword evidence="6" id="KW-0418">Kinase</keyword>
<dbReference type="EC" id="2.7.13.3" evidence="2"/>
<dbReference type="KEGG" id="pter:C2L65_22480"/>
<dbReference type="Gene3D" id="3.30.565.10">
    <property type="entry name" value="Histidine kinase-like ATPase, C-terminal domain"/>
    <property type="match status" value="1"/>
</dbReference>
<keyword evidence="7" id="KW-0067">ATP-binding</keyword>
<dbReference type="EMBL" id="CP026112">
    <property type="protein sequence ID" value="AUT62394.1"/>
    <property type="molecule type" value="Genomic_DNA"/>
</dbReference>
<keyword evidence="8" id="KW-0843">Virulence</keyword>
<organism evidence="10 11">
    <name type="scientific">Paraburkholderia terrae</name>
    <dbReference type="NCBI Taxonomy" id="311230"/>
    <lineage>
        <taxon>Bacteria</taxon>
        <taxon>Pseudomonadati</taxon>
        <taxon>Pseudomonadota</taxon>
        <taxon>Betaproteobacteria</taxon>
        <taxon>Burkholderiales</taxon>
        <taxon>Burkholderiaceae</taxon>
        <taxon>Paraburkholderia</taxon>
    </lineage>
</organism>
<evidence type="ECO:0000313" key="11">
    <source>
        <dbReference type="Proteomes" id="UP000243502"/>
    </source>
</evidence>
<dbReference type="SMART" id="SM00387">
    <property type="entry name" value="HATPase_c"/>
    <property type="match status" value="1"/>
</dbReference>
<evidence type="ECO:0000256" key="2">
    <source>
        <dbReference type="ARBA" id="ARBA00012438"/>
    </source>
</evidence>
<dbReference type="InterPro" id="IPR035965">
    <property type="entry name" value="PAS-like_dom_sf"/>
</dbReference>
<dbReference type="OrthoDB" id="9767435at2"/>
<dbReference type="SMART" id="SM00065">
    <property type="entry name" value="GAF"/>
    <property type="match status" value="1"/>
</dbReference>
<dbReference type="GO" id="GO:0004673">
    <property type="term" value="F:protein histidine kinase activity"/>
    <property type="evidence" value="ECO:0007669"/>
    <property type="project" value="UniProtKB-EC"/>
</dbReference>
<dbReference type="SUPFAM" id="SSF55781">
    <property type="entry name" value="GAF domain-like"/>
    <property type="match status" value="1"/>
</dbReference>
<evidence type="ECO:0000259" key="9">
    <source>
        <dbReference type="PROSITE" id="PS50113"/>
    </source>
</evidence>
<dbReference type="PANTHER" id="PTHR41523">
    <property type="entry name" value="TWO-COMPONENT SYSTEM SENSOR PROTEIN"/>
    <property type="match status" value="1"/>
</dbReference>
<dbReference type="InterPro" id="IPR029016">
    <property type="entry name" value="GAF-like_dom_sf"/>
</dbReference>
<dbReference type="SUPFAM" id="SSF55874">
    <property type="entry name" value="ATPase domain of HSP90 chaperone/DNA topoisomerase II/histidine kinase"/>
    <property type="match status" value="1"/>
</dbReference>
<feature type="domain" description="PAC" evidence="9">
    <location>
        <begin position="263"/>
        <end position="315"/>
    </location>
</feature>
<sequence length="517" mass="55225">MEKLPSSEILLTSMGSSASRAARQHELVVCFGQTALAAHNLTSVLNEACRTVADGLGSHFVKVLRYVPEHDHLLLVAGVGWSPAEIGFARLSADNGSPAGYAIANGKAVLSNHLASELRFRTPILLERYGIKRAINVPIRGVPSPFGVLEADSPDEEAFIASDIAFVEGVANIIAMSAERLAAEAGERRSEELSTDILYASPDPVTVMTEDGVVQSMNARAMSHVGVTDVAAVQGVKWATLWPAQFQSVVEGAVAHARTDSPARFEAPIVAADGAQTWWDVSVSKIEPQHGVPGRLVAVSRDVTERHEQEARLAALISDQEQQLGANEAMMKEVHHRVRNSLQLVQTLLGLQGNLAPEPAVKAQLKAAAVRVMTVGSVHQRLYQDNGSAATDAARYLQGLITDLQAVIGERPIELLADPIIVPAVRLSPLGLITAELVTNSVKYGRGKISVSLRADAPDSALLSVLDEGHGLPDTFPSPEGTGLGLRLVQTYSGFGRDALSVDRSVPYSKIDVRFRL</sequence>
<evidence type="ECO:0000256" key="8">
    <source>
        <dbReference type="ARBA" id="ARBA00023026"/>
    </source>
</evidence>
<gene>
    <name evidence="10" type="ORF">C2L65_22480</name>
</gene>
<dbReference type="Gene3D" id="3.30.450.40">
    <property type="match status" value="1"/>
</dbReference>
<dbReference type="Gene3D" id="3.30.450.20">
    <property type="entry name" value="PAS domain"/>
    <property type="match status" value="1"/>
</dbReference>
<dbReference type="InterPro" id="IPR013656">
    <property type="entry name" value="PAS_4"/>
</dbReference>
<dbReference type="SUPFAM" id="SSF55785">
    <property type="entry name" value="PYP-like sensor domain (PAS domain)"/>
    <property type="match status" value="1"/>
</dbReference>
<evidence type="ECO:0000256" key="4">
    <source>
        <dbReference type="ARBA" id="ARBA00022679"/>
    </source>
</evidence>
<evidence type="ECO:0000256" key="3">
    <source>
        <dbReference type="ARBA" id="ARBA00022553"/>
    </source>
</evidence>
<keyword evidence="4" id="KW-0808">Transferase</keyword>
<dbReference type="AlphaFoldDB" id="A0A2I8EUB3"/>
<keyword evidence="5" id="KW-0547">Nucleotide-binding</keyword>
<dbReference type="RefSeq" id="WP_042314462.1">
    <property type="nucleotide sequence ID" value="NZ_CP026112.1"/>
</dbReference>
<dbReference type="InterPro" id="IPR011495">
    <property type="entry name" value="Sig_transdc_His_kin_sub2_dim/P"/>
</dbReference>